<dbReference type="Proteomes" id="UP001242811">
    <property type="component" value="Unassembled WGS sequence"/>
</dbReference>
<accession>A0ABU0KZI6</accession>
<dbReference type="EMBL" id="JAUSWA010000016">
    <property type="protein sequence ID" value="MDQ0494851.1"/>
    <property type="molecule type" value="Genomic_DNA"/>
</dbReference>
<evidence type="ECO:0000313" key="3">
    <source>
        <dbReference type="Proteomes" id="UP001242811"/>
    </source>
</evidence>
<gene>
    <name evidence="2" type="ORF">QOZ95_003018</name>
</gene>
<evidence type="ECO:0000259" key="1">
    <source>
        <dbReference type="Pfam" id="PF13358"/>
    </source>
</evidence>
<proteinExistence type="predicted"/>
<evidence type="ECO:0000313" key="2">
    <source>
        <dbReference type="EMBL" id="MDQ0494851.1"/>
    </source>
</evidence>
<dbReference type="RefSeq" id="WP_208811942.1">
    <property type="nucleotide sequence ID" value="NZ_CP045298.1"/>
</dbReference>
<feature type="domain" description="Tc1-like transposase DDE" evidence="1">
    <location>
        <begin position="50"/>
        <end position="226"/>
    </location>
</feature>
<organism evidence="2 3">
    <name type="scientific">Paenibacillus brasilensis</name>
    <dbReference type="NCBI Taxonomy" id="128574"/>
    <lineage>
        <taxon>Bacteria</taxon>
        <taxon>Bacillati</taxon>
        <taxon>Bacillota</taxon>
        <taxon>Bacilli</taxon>
        <taxon>Bacillales</taxon>
        <taxon>Paenibacillaceae</taxon>
        <taxon>Paenibacillus</taxon>
    </lineage>
</organism>
<dbReference type="Pfam" id="PF13358">
    <property type="entry name" value="DDE_3"/>
    <property type="match status" value="1"/>
</dbReference>
<comment type="caution">
    <text evidence="2">The sequence shown here is derived from an EMBL/GenBank/DDBJ whole genome shotgun (WGS) entry which is preliminary data.</text>
</comment>
<sequence length="256" mass="29702">MKPNQSRYWLNPNITDEASFHQEVHQVCEVYEVYEAAPALYENGIHVHSTDEMTGIQALSHKHEALPMVPGKVERREFEYERHGTSGLIASRHVVTGQIESPLIQPTRTELDFVQHVREVVLLHPEYQHIFITNQLNTHQSESLVRFVIDRGKLGLDEETIGVKGKSGILKSLATRKAFLENLAHLIRFVYTPKHCSWLNQIECWFSILVRRLLNKRSSFSSKEALEERIAQFIVYYNTHLAKPFKWTFDGKLLKV</sequence>
<dbReference type="InterPro" id="IPR038717">
    <property type="entry name" value="Tc1-like_DDE_dom"/>
</dbReference>
<reference evidence="2 3" key="1">
    <citation type="submission" date="2023-07" db="EMBL/GenBank/DDBJ databases">
        <title>Genomic Encyclopedia of Type Strains, Phase IV (KMG-IV): sequencing the most valuable type-strain genomes for metagenomic binning, comparative biology and taxonomic classification.</title>
        <authorList>
            <person name="Goeker M."/>
        </authorList>
    </citation>
    <scope>NUCLEOTIDE SEQUENCE [LARGE SCALE GENOMIC DNA]</scope>
    <source>
        <strain evidence="2 3">DSM 14914</strain>
    </source>
</reference>
<protein>
    <submittedName>
        <fullName evidence="2">Transposase</fullName>
    </submittedName>
</protein>
<name>A0ABU0KZI6_9BACL</name>
<keyword evidence="3" id="KW-1185">Reference proteome</keyword>